<reference evidence="1" key="1">
    <citation type="submission" date="2013-07" db="EMBL/GenBank/DDBJ databases">
        <title>The genome of an arbuscular mycorrhizal fungus provides insights into the evolution of the oldest plant symbiosis.</title>
        <authorList>
            <consortium name="DOE Joint Genome Institute"/>
            <person name="Tisserant E."/>
            <person name="Malbreil M."/>
            <person name="Kuo A."/>
            <person name="Kohler A."/>
            <person name="Symeonidi A."/>
            <person name="Balestrini R."/>
            <person name="Charron P."/>
            <person name="Duensing N."/>
            <person name="Frei-dit-Frey N."/>
            <person name="Gianinazzi-Pearson V."/>
            <person name="Gilbert B."/>
            <person name="Handa Y."/>
            <person name="Hijri M."/>
            <person name="Kaul R."/>
            <person name="Kawaguchi M."/>
            <person name="Krajinski F."/>
            <person name="Lammers P."/>
            <person name="Lapierre D."/>
            <person name="Masclaux F.G."/>
            <person name="Murat C."/>
            <person name="Morin E."/>
            <person name="Ndikumana S."/>
            <person name="Pagni M."/>
            <person name="Petitpierre D."/>
            <person name="Requena N."/>
            <person name="Rosikiewicz P."/>
            <person name="Riley R."/>
            <person name="Saito K."/>
            <person name="San Clemente H."/>
            <person name="Shapiro H."/>
            <person name="van Tuinen D."/>
            <person name="Becard G."/>
            <person name="Bonfante P."/>
            <person name="Paszkowski U."/>
            <person name="Shachar-Hill Y."/>
            <person name="Young J.P."/>
            <person name="Sanders I.R."/>
            <person name="Henrissat B."/>
            <person name="Rensing S.A."/>
            <person name="Grigoriev I.V."/>
            <person name="Corradi N."/>
            <person name="Roux C."/>
            <person name="Martin F."/>
        </authorList>
    </citation>
    <scope>NUCLEOTIDE SEQUENCE</scope>
    <source>
        <strain evidence="1">DAOM 197198</strain>
    </source>
</reference>
<dbReference type="AlphaFoldDB" id="U9SXG3"/>
<name>U9SXG3_RHIID</name>
<sequence>LFIEHFNEWTNDSNFINFGSFGKIDVKNLPVQYIENKHMKFGQSIQHHCTLVFTGEQLYQISIHATLHVHPEISQFLNSYIMLDGNYLLNVFFIQWDSDS</sequence>
<accession>U9SXG3</accession>
<feature type="non-terminal residue" evidence="1">
    <location>
        <position position="1"/>
    </location>
</feature>
<evidence type="ECO:0000313" key="1">
    <source>
        <dbReference type="EMBL" id="ESA00614.1"/>
    </source>
</evidence>
<dbReference type="HOGENOM" id="CLU_2312932_0_0_1"/>
<dbReference type="EMBL" id="KI297076">
    <property type="protein sequence ID" value="ESA00614.1"/>
    <property type="molecule type" value="Genomic_DNA"/>
</dbReference>
<proteinExistence type="predicted"/>
<gene>
    <name evidence="1" type="ORF">GLOINDRAFT_87346</name>
</gene>
<protein>
    <submittedName>
        <fullName evidence="1">Uncharacterized protein</fullName>
    </submittedName>
</protein>
<organism evidence="1">
    <name type="scientific">Rhizophagus irregularis (strain DAOM 181602 / DAOM 197198 / MUCL 43194)</name>
    <name type="common">Arbuscular mycorrhizal fungus</name>
    <name type="synonym">Glomus intraradices</name>
    <dbReference type="NCBI Taxonomy" id="747089"/>
    <lineage>
        <taxon>Eukaryota</taxon>
        <taxon>Fungi</taxon>
        <taxon>Fungi incertae sedis</taxon>
        <taxon>Mucoromycota</taxon>
        <taxon>Glomeromycotina</taxon>
        <taxon>Glomeromycetes</taxon>
        <taxon>Glomerales</taxon>
        <taxon>Glomeraceae</taxon>
        <taxon>Rhizophagus</taxon>
    </lineage>
</organism>